<evidence type="ECO:0000256" key="3">
    <source>
        <dbReference type="ARBA" id="ARBA00022692"/>
    </source>
</evidence>
<comment type="subcellular location">
    <subcellularLocation>
        <location evidence="1">Cell membrane</location>
        <topology evidence="1">Multi-pass membrane protein</topology>
    </subcellularLocation>
</comment>
<organism evidence="9 10">
    <name type="scientific">Knoellia remsis</name>
    <dbReference type="NCBI Taxonomy" id="407159"/>
    <lineage>
        <taxon>Bacteria</taxon>
        <taxon>Bacillati</taxon>
        <taxon>Actinomycetota</taxon>
        <taxon>Actinomycetes</taxon>
        <taxon>Micrococcales</taxon>
        <taxon>Intrasporangiaceae</taxon>
        <taxon>Knoellia</taxon>
    </lineage>
</organism>
<dbReference type="SUPFAM" id="SSF56281">
    <property type="entry name" value="Metallo-hydrolase/oxidoreductase"/>
    <property type="match status" value="1"/>
</dbReference>
<dbReference type="NCBIfam" id="TIGR00360">
    <property type="entry name" value="ComEC_N-term"/>
    <property type="match status" value="1"/>
</dbReference>
<keyword evidence="3 7" id="KW-0812">Transmembrane</keyword>
<gene>
    <name evidence="9" type="ORF">BCF74_1374</name>
</gene>
<evidence type="ECO:0000313" key="10">
    <source>
        <dbReference type="Proteomes" id="UP000237822"/>
    </source>
</evidence>
<protein>
    <submittedName>
        <fullName evidence="9">Competence protein ComEC</fullName>
    </submittedName>
</protein>
<reference evidence="9 10" key="1">
    <citation type="submission" date="2018-03" db="EMBL/GenBank/DDBJ databases">
        <title>Genomic Encyclopedia of Archaeal and Bacterial Type Strains, Phase II (KMG-II): from individual species to whole genera.</title>
        <authorList>
            <person name="Goeker M."/>
        </authorList>
    </citation>
    <scope>NUCLEOTIDE SEQUENCE [LARGE SCALE GENOMIC DNA]</scope>
    <source>
        <strain evidence="9 10">ATCC BAA-1496</strain>
    </source>
</reference>
<feature type="transmembrane region" description="Helical" evidence="7">
    <location>
        <begin position="42"/>
        <end position="60"/>
    </location>
</feature>
<dbReference type="Pfam" id="PF03772">
    <property type="entry name" value="Competence"/>
    <property type="match status" value="1"/>
</dbReference>
<feature type="transmembrane region" description="Helical" evidence="7">
    <location>
        <begin position="399"/>
        <end position="423"/>
    </location>
</feature>
<feature type="domain" description="Metallo-beta-lactamase" evidence="8">
    <location>
        <begin position="562"/>
        <end position="738"/>
    </location>
</feature>
<feature type="transmembrane region" description="Helical" evidence="7">
    <location>
        <begin position="67"/>
        <end position="84"/>
    </location>
</feature>
<keyword evidence="10" id="KW-1185">Reference proteome</keyword>
<name>A0A2T0TZ17_9MICO</name>
<feature type="transmembrane region" description="Helical" evidence="7">
    <location>
        <begin position="90"/>
        <end position="106"/>
    </location>
</feature>
<dbReference type="Proteomes" id="UP000237822">
    <property type="component" value="Unassembled WGS sequence"/>
</dbReference>
<dbReference type="AlphaFoldDB" id="A0A2T0TZ17"/>
<dbReference type="InterPro" id="IPR035681">
    <property type="entry name" value="ComA-like_MBL"/>
</dbReference>
<dbReference type="GO" id="GO:0005886">
    <property type="term" value="C:plasma membrane"/>
    <property type="evidence" value="ECO:0007669"/>
    <property type="project" value="UniProtKB-SubCell"/>
</dbReference>
<feature type="transmembrane region" description="Helical" evidence="7">
    <location>
        <begin position="521"/>
        <end position="541"/>
    </location>
</feature>
<dbReference type="InterPro" id="IPR001279">
    <property type="entry name" value="Metallo-B-lactamas"/>
</dbReference>
<dbReference type="InterPro" id="IPR052159">
    <property type="entry name" value="Competence_DNA_uptake"/>
</dbReference>
<dbReference type="InterPro" id="IPR036866">
    <property type="entry name" value="RibonucZ/Hydroxyglut_hydro"/>
</dbReference>
<feature type="region of interest" description="Disordered" evidence="6">
    <location>
        <begin position="796"/>
        <end position="823"/>
    </location>
</feature>
<feature type="transmembrane region" description="Helical" evidence="7">
    <location>
        <begin position="274"/>
        <end position="298"/>
    </location>
</feature>
<comment type="caution">
    <text evidence="9">The sequence shown here is derived from an EMBL/GenBank/DDBJ whole genome shotgun (WGS) entry which is preliminary data.</text>
</comment>
<evidence type="ECO:0000256" key="1">
    <source>
        <dbReference type="ARBA" id="ARBA00004651"/>
    </source>
</evidence>
<keyword evidence="4 7" id="KW-1133">Transmembrane helix</keyword>
<keyword evidence="2" id="KW-1003">Cell membrane</keyword>
<dbReference type="PANTHER" id="PTHR30619:SF1">
    <property type="entry name" value="RECOMBINATION PROTEIN 2"/>
    <property type="match status" value="1"/>
</dbReference>
<feature type="transmembrane region" description="Helical" evidence="7">
    <location>
        <begin position="429"/>
        <end position="458"/>
    </location>
</feature>
<feature type="transmembrane region" description="Helical" evidence="7">
    <location>
        <begin position="370"/>
        <end position="387"/>
    </location>
</feature>
<dbReference type="Gene3D" id="3.60.15.10">
    <property type="entry name" value="Ribonuclease Z/Hydroxyacylglutathione hydrolase-like"/>
    <property type="match status" value="1"/>
</dbReference>
<evidence type="ECO:0000256" key="4">
    <source>
        <dbReference type="ARBA" id="ARBA00022989"/>
    </source>
</evidence>
<sequence>MTRPGQPRAPDAPGSSVTVPAAAVGASTTDEWERERVRFSDVRMLVPALIGWAALAATLTRPSATRWLIGLAVVVLLAGVRRTGAWSRSVLLVAAVVLLLQVAGAGQQAMRTLGILDDLTAARAVASLEVVVTSDPVTRTARAGGDPVVVVKAKASEVSGRGRTSTAYAPVELRGDDRLLKLRWHERVRVEGRLAPPRPGSPLLATVRVSEHEVLSRAGPVAGVAETLRAGLRRSVDPTPADSRGLLPGLVIGDTSRTPEDLTEAMQVTGMTHLTAVSGSNIAIVGGLVLGLCVLLGIPRRWRPVVVALAICGFVVLARPEPSVVRAATMGLIGLIGMSRSRRGAGIPVLAGAIVVVLVVDPWMARSFGFALSALATLGLLLFTRPWGDAIARHLPARLAFMGPAVAIPVAAQAMCAPLIVLLQGSVSIVGVVANLVAAPLVAPATIGGVVAALVSVVADGPAQLVGWVAAVPTLGIARTARVMAEVPGGTMPWPDGAVGALLLAALTVLLVLTGRWIGRMVLLAPLVALLVVGLTAAMTVPTSVATWPPDGWRIVFCDVGQGDAAVLSTAPGRAVVIDTGPEPGPVDDCLDALDVEVVEALVLTHFHADHVEGLPGVLAGREVRQVLVSPVAEPGYQVGEVEGWTRARGIPASPLAAGDVLTFGALRASVWAPARRIAAGSVPNNASIVLAVDVGGVRALFLGDIEREAARDLLLRMRRDPEMASAAAGFDVVKSPHHGSANLDSELMEAVRSPVAVVSVGADNDYGHPTPAHLAMLRRNGYAAYRTDQRGSVAIVDGGDGDGGVEGDGDRDGVGVRVVTAK</sequence>
<evidence type="ECO:0000256" key="5">
    <source>
        <dbReference type="ARBA" id="ARBA00023136"/>
    </source>
</evidence>
<evidence type="ECO:0000313" key="9">
    <source>
        <dbReference type="EMBL" id="PRY50923.1"/>
    </source>
</evidence>
<keyword evidence="5 7" id="KW-0472">Membrane</keyword>
<evidence type="ECO:0000256" key="6">
    <source>
        <dbReference type="SAM" id="MobiDB-lite"/>
    </source>
</evidence>
<feature type="region of interest" description="Disordered" evidence="6">
    <location>
        <begin position="1"/>
        <end position="29"/>
    </location>
</feature>
<evidence type="ECO:0000256" key="7">
    <source>
        <dbReference type="SAM" id="Phobius"/>
    </source>
</evidence>
<dbReference type="PANTHER" id="PTHR30619">
    <property type="entry name" value="DNA INTERNALIZATION/COMPETENCE PROTEIN COMEC/REC2"/>
    <property type="match status" value="1"/>
</dbReference>
<accession>A0A2T0TZ17</accession>
<dbReference type="SMART" id="SM00849">
    <property type="entry name" value="Lactamase_B"/>
    <property type="match status" value="1"/>
</dbReference>
<proteinExistence type="predicted"/>
<feature type="transmembrane region" description="Helical" evidence="7">
    <location>
        <begin position="465"/>
        <end position="485"/>
    </location>
</feature>
<dbReference type="CDD" id="cd07731">
    <property type="entry name" value="ComA-like_MBL-fold"/>
    <property type="match status" value="1"/>
</dbReference>
<evidence type="ECO:0000256" key="2">
    <source>
        <dbReference type="ARBA" id="ARBA00022475"/>
    </source>
</evidence>
<feature type="transmembrane region" description="Helical" evidence="7">
    <location>
        <begin position="345"/>
        <end position="364"/>
    </location>
</feature>
<dbReference type="EMBL" id="PVTI01000037">
    <property type="protein sequence ID" value="PRY50923.1"/>
    <property type="molecule type" value="Genomic_DNA"/>
</dbReference>
<feature type="transmembrane region" description="Helical" evidence="7">
    <location>
        <begin position="497"/>
        <end position="514"/>
    </location>
</feature>
<dbReference type="Pfam" id="PF00753">
    <property type="entry name" value="Lactamase_B"/>
    <property type="match status" value="1"/>
</dbReference>
<evidence type="ECO:0000259" key="8">
    <source>
        <dbReference type="SMART" id="SM00849"/>
    </source>
</evidence>
<dbReference type="InterPro" id="IPR004477">
    <property type="entry name" value="ComEC_N"/>
</dbReference>